<dbReference type="EMBL" id="CM008969">
    <property type="protein sequence ID" value="PNW79698.1"/>
    <property type="molecule type" value="Genomic_DNA"/>
</dbReference>
<dbReference type="GeneID" id="66054327"/>
<dbReference type="Proteomes" id="UP000006906">
    <property type="component" value="Chromosome 8"/>
</dbReference>
<organism evidence="1 2">
    <name type="scientific">Chlamydomonas reinhardtii</name>
    <name type="common">Chlamydomonas smithii</name>
    <dbReference type="NCBI Taxonomy" id="3055"/>
    <lineage>
        <taxon>Eukaryota</taxon>
        <taxon>Viridiplantae</taxon>
        <taxon>Chlorophyta</taxon>
        <taxon>core chlorophytes</taxon>
        <taxon>Chlorophyceae</taxon>
        <taxon>CS clade</taxon>
        <taxon>Chlamydomonadales</taxon>
        <taxon>Chlamydomonadaceae</taxon>
        <taxon>Chlamydomonas</taxon>
    </lineage>
</organism>
<dbReference type="RefSeq" id="XP_042921868.1">
    <property type="nucleotide sequence ID" value="XM_043064867.1"/>
</dbReference>
<dbReference type="KEGG" id="cre:CHLRE_08g363383v5"/>
<evidence type="ECO:0000313" key="1">
    <source>
        <dbReference type="EMBL" id="PNW79698.1"/>
    </source>
</evidence>
<keyword evidence="2" id="KW-1185">Reference proteome</keyword>
<sequence length="75" mass="8332">MSPHRALEHCLCKSVSRRETRGRDPTHIPPRPHISTCLATHCDQVPHVAPLAPPTEKQHTQTEIFSGLSSWSAAM</sequence>
<reference evidence="1 2" key="1">
    <citation type="journal article" date="2007" name="Science">
        <title>The Chlamydomonas genome reveals the evolution of key animal and plant functions.</title>
        <authorList>
            <person name="Merchant S.S."/>
            <person name="Prochnik S.E."/>
            <person name="Vallon O."/>
            <person name="Harris E.H."/>
            <person name="Karpowicz S.J."/>
            <person name="Witman G.B."/>
            <person name="Terry A."/>
            <person name="Salamov A."/>
            <person name="Fritz-Laylin L.K."/>
            <person name="Marechal-Drouard L."/>
            <person name="Marshall W.F."/>
            <person name="Qu L.H."/>
            <person name="Nelson D.R."/>
            <person name="Sanderfoot A.A."/>
            <person name="Spalding M.H."/>
            <person name="Kapitonov V.V."/>
            <person name="Ren Q."/>
            <person name="Ferris P."/>
            <person name="Lindquist E."/>
            <person name="Shapiro H."/>
            <person name="Lucas S.M."/>
            <person name="Grimwood J."/>
            <person name="Schmutz J."/>
            <person name="Cardol P."/>
            <person name="Cerutti H."/>
            <person name="Chanfreau G."/>
            <person name="Chen C.L."/>
            <person name="Cognat V."/>
            <person name="Croft M.T."/>
            <person name="Dent R."/>
            <person name="Dutcher S."/>
            <person name="Fernandez E."/>
            <person name="Fukuzawa H."/>
            <person name="Gonzalez-Ballester D."/>
            <person name="Gonzalez-Halphen D."/>
            <person name="Hallmann A."/>
            <person name="Hanikenne M."/>
            <person name="Hippler M."/>
            <person name="Inwood W."/>
            <person name="Jabbari K."/>
            <person name="Kalanon M."/>
            <person name="Kuras R."/>
            <person name="Lefebvre P.A."/>
            <person name="Lemaire S.D."/>
            <person name="Lobanov A.V."/>
            <person name="Lohr M."/>
            <person name="Manuell A."/>
            <person name="Meier I."/>
            <person name="Mets L."/>
            <person name="Mittag M."/>
            <person name="Mittelmeier T."/>
            <person name="Moroney J.V."/>
            <person name="Moseley J."/>
            <person name="Napoli C."/>
            <person name="Nedelcu A.M."/>
            <person name="Niyogi K."/>
            <person name="Novoselov S.V."/>
            <person name="Paulsen I.T."/>
            <person name="Pazour G."/>
            <person name="Purton S."/>
            <person name="Ral J.P."/>
            <person name="Riano-Pachon D.M."/>
            <person name="Riekhof W."/>
            <person name="Rymarquis L."/>
            <person name="Schroda M."/>
            <person name="Stern D."/>
            <person name="Umen J."/>
            <person name="Willows R."/>
            <person name="Wilson N."/>
            <person name="Zimmer S.L."/>
            <person name="Allmer J."/>
            <person name="Balk J."/>
            <person name="Bisova K."/>
            <person name="Chen C.J."/>
            <person name="Elias M."/>
            <person name="Gendler K."/>
            <person name="Hauser C."/>
            <person name="Lamb M.R."/>
            <person name="Ledford H."/>
            <person name="Long J.C."/>
            <person name="Minagawa J."/>
            <person name="Page M.D."/>
            <person name="Pan J."/>
            <person name="Pootakham W."/>
            <person name="Roje S."/>
            <person name="Rose A."/>
            <person name="Stahlberg E."/>
            <person name="Terauchi A.M."/>
            <person name="Yang P."/>
            <person name="Ball S."/>
            <person name="Bowler C."/>
            <person name="Dieckmann C.L."/>
            <person name="Gladyshev V.N."/>
            <person name="Green P."/>
            <person name="Jorgensen R."/>
            <person name="Mayfield S."/>
            <person name="Mueller-Roeber B."/>
            <person name="Rajamani S."/>
            <person name="Sayre R.T."/>
            <person name="Brokstein P."/>
            <person name="Dubchak I."/>
            <person name="Goodstein D."/>
            <person name="Hornick L."/>
            <person name="Huang Y.W."/>
            <person name="Jhaveri J."/>
            <person name="Luo Y."/>
            <person name="Martinez D."/>
            <person name="Ngau W.C."/>
            <person name="Otillar B."/>
            <person name="Poliakov A."/>
            <person name="Porter A."/>
            <person name="Szajkowski L."/>
            <person name="Werner G."/>
            <person name="Zhou K."/>
            <person name="Grigoriev I.V."/>
            <person name="Rokhsar D.S."/>
            <person name="Grossman A.R."/>
        </authorList>
    </citation>
    <scope>NUCLEOTIDE SEQUENCE [LARGE SCALE GENOMIC DNA]</scope>
    <source>
        <strain evidence="2">CC-503</strain>
    </source>
</reference>
<accession>A0A2K3DGN9</accession>
<protein>
    <submittedName>
        <fullName evidence="1">Uncharacterized protein</fullName>
    </submittedName>
</protein>
<dbReference type="AlphaFoldDB" id="A0A2K3DGN9"/>
<dbReference type="InParanoid" id="A0A2K3DGN9"/>
<evidence type="ECO:0000313" key="2">
    <source>
        <dbReference type="Proteomes" id="UP000006906"/>
    </source>
</evidence>
<gene>
    <name evidence="1" type="ORF">CHLRE_08g363383v5</name>
</gene>
<proteinExistence type="predicted"/>
<name>A0A2K3DGN9_CHLRE</name>
<dbReference type="Gramene" id="PNW79698">
    <property type="protein sequence ID" value="PNW79698"/>
    <property type="gene ID" value="CHLRE_08g363383v5"/>
</dbReference>